<reference evidence="1 2" key="1">
    <citation type="journal article" date="2021" name="Commun. Biol.">
        <title>The genome of Shorea leprosula (Dipterocarpaceae) highlights the ecological relevance of drought in aseasonal tropical rainforests.</title>
        <authorList>
            <person name="Ng K.K.S."/>
            <person name="Kobayashi M.J."/>
            <person name="Fawcett J.A."/>
            <person name="Hatakeyama M."/>
            <person name="Paape T."/>
            <person name="Ng C.H."/>
            <person name="Ang C.C."/>
            <person name="Tnah L.H."/>
            <person name="Lee C.T."/>
            <person name="Nishiyama T."/>
            <person name="Sese J."/>
            <person name="O'Brien M.J."/>
            <person name="Copetti D."/>
            <person name="Mohd Noor M.I."/>
            <person name="Ong R.C."/>
            <person name="Putra M."/>
            <person name="Sireger I.Z."/>
            <person name="Indrioko S."/>
            <person name="Kosugi Y."/>
            <person name="Izuno A."/>
            <person name="Isagi Y."/>
            <person name="Lee S.L."/>
            <person name="Shimizu K.K."/>
        </authorList>
    </citation>
    <scope>NUCLEOTIDE SEQUENCE [LARGE SCALE GENOMIC DNA]</scope>
    <source>
        <strain evidence="1">214</strain>
    </source>
</reference>
<keyword evidence="2" id="KW-1185">Reference proteome</keyword>
<gene>
    <name evidence="1" type="ORF">SLEP1_g3928</name>
</gene>
<evidence type="ECO:0000313" key="2">
    <source>
        <dbReference type="Proteomes" id="UP001054252"/>
    </source>
</evidence>
<evidence type="ECO:0000313" key="1">
    <source>
        <dbReference type="EMBL" id="GKU89843.1"/>
    </source>
</evidence>
<accession>A0AAV5HM17</accession>
<name>A0AAV5HM17_9ROSI</name>
<comment type="caution">
    <text evidence="1">The sequence shown here is derived from an EMBL/GenBank/DDBJ whole genome shotgun (WGS) entry which is preliminary data.</text>
</comment>
<sequence length="59" mass="6533">MSHYSHMLELPDSVLFSPAPNKKQATDCTTHLRKPNPGSALLCSVPHRLLLLLCGCEFL</sequence>
<dbReference type="EMBL" id="BPVZ01000003">
    <property type="protein sequence ID" value="GKU89843.1"/>
    <property type="molecule type" value="Genomic_DNA"/>
</dbReference>
<protein>
    <submittedName>
        <fullName evidence="1">Uncharacterized protein</fullName>
    </submittedName>
</protein>
<dbReference type="Proteomes" id="UP001054252">
    <property type="component" value="Unassembled WGS sequence"/>
</dbReference>
<organism evidence="1 2">
    <name type="scientific">Rubroshorea leprosula</name>
    <dbReference type="NCBI Taxonomy" id="152421"/>
    <lineage>
        <taxon>Eukaryota</taxon>
        <taxon>Viridiplantae</taxon>
        <taxon>Streptophyta</taxon>
        <taxon>Embryophyta</taxon>
        <taxon>Tracheophyta</taxon>
        <taxon>Spermatophyta</taxon>
        <taxon>Magnoliopsida</taxon>
        <taxon>eudicotyledons</taxon>
        <taxon>Gunneridae</taxon>
        <taxon>Pentapetalae</taxon>
        <taxon>rosids</taxon>
        <taxon>malvids</taxon>
        <taxon>Malvales</taxon>
        <taxon>Dipterocarpaceae</taxon>
        <taxon>Rubroshorea</taxon>
    </lineage>
</organism>
<proteinExistence type="predicted"/>
<dbReference type="AlphaFoldDB" id="A0AAV5HM17"/>